<accession>A0A9W4RLU3</accession>
<reference evidence="5" key="1">
    <citation type="submission" date="2022-08" db="EMBL/GenBank/DDBJ databases">
        <authorList>
            <person name="Giroux E."/>
            <person name="Giroux E."/>
        </authorList>
    </citation>
    <scope>NUCLEOTIDE SEQUENCE</scope>
    <source>
        <strain evidence="5">H1091258</strain>
    </source>
</reference>
<feature type="domain" description="Tyrosinase copper-binding" evidence="4">
    <location>
        <begin position="102"/>
        <end position="119"/>
    </location>
</feature>
<evidence type="ECO:0000256" key="2">
    <source>
        <dbReference type="ARBA" id="ARBA00023008"/>
    </source>
</evidence>
<organism evidence="5 6">
    <name type="scientific">Colletotrichum noveboracense</name>
    <dbReference type="NCBI Taxonomy" id="2664923"/>
    <lineage>
        <taxon>Eukaryota</taxon>
        <taxon>Fungi</taxon>
        <taxon>Dikarya</taxon>
        <taxon>Ascomycota</taxon>
        <taxon>Pezizomycotina</taxon>
        <taxon>Sordariomycetes</taxon>
        <taxon>Hypocreomycetidae</taxon>
        <taxon>Glomerellales</taxon>
        <taxon>Glomerellaceae</taxon>
        <taxon>Colletotrichum</taxon>
        <taxon>Colletotrichum gloeosporioides species complex</taxon>
    </lineage>
</organism>
<dbReference type="AlphaFoldDB" id="A0A9W4RLU3"/>
<protein>
    <recommendedName>
        <fullName evidence="4">Tyrosinase copper-binding domain-containing protein</fullName>
    </recommendedName>
</protein>
<dbReference type="InterPro" id="IPR050316">
    <property type="entry name" value="Tyrosinase/Hemocyanin"/>
</dbReference>
<dbReference type="Proteomes" id="UP001152533">
    <property type="component" value="Unassembled WGS sequence"/>
</dbReference>
<evidence type="ECO:0000313" key="5">
    <source>
        <dbReference type="EMBL" id="CAI0643490.1"/>
    </source>
</evidence>
<dbReference type="InterPro" id="IPR002227">
    <property type="entry name" value="Tyrosinase_Cu-bd"/>
</dbReference>
<evidence type="ECO:0000256" key="1">
    <source>
        <dbReference type="ARBA" id="ARBA00022723"/>
    </source>
</evidence>
<sequence length="347" mass="38658">MKISLAQSAILGLLTVSSAAAGPLAKRNGTCTQNQRKSWNALTNDEKTCKSTGQTLVHDQPLTNCLSAYIEAELCLMSRPPRAQNLWDELHYTHIYQGNYIHYVGHFLPWHRYFVRAHEMLLQTECNYTGAHPYWDELTDLETAPLNQSSIFDPVYGFGGDGQGDDGCIADGPFANLTLHMKTASSNNTYCLQRKLNQDDLDTANSDNLVECFNKTSYDEAWQCYNGSPHGAGHGAVGGLRPYREQRRPALLPPPHHAYLDRLWWQWQEANLTARLTDISGQNIPDQSILDMAGLSAPGSELTDYNGDNGNVTTLNHVLFIQNLVPNVNIADIMDIRGDVVCAEYVN</sequence>
<dbReference type="GO" id="GO:0046872">
    <property type="term" value="F:metal ion binding"/>
    <property type="evidence" value="ECO:0007669"/>
    <property type="project" value="UniProtKB-KW"/>
</dbReference>
<evidence type="ECO:0000256" key="3">
    <source>
        <dbReference type="SAM" id="SignalP"/>
    </source>
</evidence>
<keyword evidence="2" id="KW-0186">Copper</keyword>
<feature type="signal peptide" evidence="3">
    <location>
        <begin position="1"/>
        <end position="21"/>
    </location>
</feature>
<proteinExistence type="predicted"/>
<comment type="caution">
    <text evidence="5">The sequence shown here is derived from an EMBL/GenBank/DDBJ whole genome shotgun (WGS) entry which is preliminary data.</text>
</comment>
<dbReference type="SUPFAM" id="SSF48056">
    <property type="entry name" value="Di-copper centre-containing domain"/>
    <property type="match status" value="1"/>
</dbReference>
<dbReference type="EMBL" id="CAMGZC010000108">
    <property type="protein sequence ID" value="CAI0643490.1"/>
    <property type="molecule type" value="Genomic_DNA"/>
</dbReference>
<keyword evidence="6" id="KW-1185">Reference proteome</keyword>
<dbReference type="PANTHER" id="PTHR11474">
    <property type="entry name" value="TYROSINASE FAMILY MEMBER"/>
    <property type="match status" value="1"/>
</dbReference>
<gene>
    <name evidence="5" type="ORF">CGXH109_LOCUS25931</name>
</gene>
<dbReference type="Pfam" id="PF00264">
    <property type="entry name" value="Tyrosinase"/>
    <property type="match status" value="1"/>
</dbReference>
<dbReference type="PANTHER" id="PTHR11474:SF126">
    <property type="entry name" value="TYROSINASE-LIKE PROTEIN TYR-1-RELATED"/>
    <property type="match status" value="1"/>
</dbReference>
<evidence type="ECO:0000259" key="4">
    <source>
        <dbReference type="PROSITE" id="PS00497"/>
    </source>
</evidence>
<dbReference type="Gene3D" id="1.10.1280.10">
    <property type="entry name" value="Di-copper center containing domain from catechol oxidase"/>
    <property type="match status" value="1"/>
</dbReference>
<keyword evidence="3" id="KW-0732">Signal</keyword>
<feature type="chain" id="PRO_5040797072" description="Tyrosinase copper-binding domain-containing protein" evidence="3">
    <location>
        <begin position="22"/>
        <end position="347"/>
    </location>
</feature>
<name>A0A9W4RLU3_9PEZI</name>
<dbReference type="GO" id="GO:0016491">
    <property type="term" value="F:oxidoreductase activity"/>
    <property type="evidence" value="ECO:0007669"/>
    <property type="project" value="InterPro"/>
</dbReference>
<keyword evidence="1" id="KW-0479">Metal-binding</keyword>
<dbReference type="PROSITE" id="PS00497">
    <property type="entry name" value="TYROSINASE_1"/>
    <property type="match status" value="1"/>
</dbReference>
<dbReference type="InterPro" id="IPR008922">
    <property type="entry name" value="Di-copper_centre_dom_sf"/>
</dbReference>
<evidence type="ECO:0000313" key="6">
    <source>
        <dbReference type="Proteomes" id="UP001152533"/>
    </source>
</evidence>